<dbReference type="InterPro" id="IPR013097">
    <property type="entry name" value="Dabb"/>
</dbReference>
<dbReference type="Gene3D" id="3.30.70.100">
    <property type="match status" value="1"/>
</dbReference>
<dbReference type="Proteomes" id="UP000221369">
    <property type="component" value="Unassembled WGS sequence"/>
</dbReference>
<dbReference type="AlphaFoldDB" id="A0A2A9DU27"/>
<accession>A0A2A9DU27</accession>
<dbReference type="PANTHER" id="PTHR37832">
    <property type="entry name" value="BLL2683 PROTEIN"/>
    <property type="match status" value="1"/>
</dbReference>
<dbReference type="InterPro" id="IPR011008">
    <property type="entry name" value="Dimeric_a/b-barrel"/>
</dbReference>
<reference evidence="2 3" key="1">
    <citation type="submission" date="2017-10" db="EMBL/GenBank/DDBJ databases">
        <title>Sequencing the genomes of 1000 actinobacteria strains.</title>
        <authorList>
            <person name="Klenk H.-P."/>
        </authorList>
    </citation>
    <scope>NUCLEOTIDE SEQUENCE [LARGE SCALE GENOMIC DNA]</scope>
    <source>
        <strain evidence="2 3">DSM 21798</strain>
    </source>
</reference>
<dbReference type="RefSeq" id="WP_098406006.1">
    <property type="nucleotide sequence ID" value="NZ_PDJE01000001.1"/>
</dbReference>
<name>A0A2A9DU27_9MICO</name>
<dbReference type="PANTHER" id="PTHR37832:SF1">
    <property type="entry name" value="STRESS-RESPONSE A_B BARREL DOMAIN-CONTAINING PROTEIN"/>
    <property type="match status" value="1"/>
</dbReference>
<evidence type="ECO:0000313" key="2">
    <source>
        <dbReference type="EMBL" id="PFG29420.1"/>
    </source>
</evidence>
<evidence type="ECO:0000313" key="3">
    <source>
        <dbReference type="Proteomes" id="UP000221369"/>
    </source>
</evidence>
<comment type="caution">
    <text evidence="2">The sequence shown here is derived from an EMBL/GenBank/DDBJ whole genome shotgun (WGS) entry which is preliminary data.</text>
</comment>
<gene>
    <name evidence="2" type="ORF">ATJ78_0325</name>
</gene>
<protein>
    <submittedName>
        <fullName evidence="2">Stress responsive alpha/beta barrel protein</fullName>
    </submittedName>
</protein>
<organism evidence="2 3">
    <name type="scientific">Paramicrobacterium agarici</name>
    <dbReference type="NCBI Taxonomy" id="630514"/>
    <lineage>
        <taxon>Bacteria</taxon>
        <taxon>Bacillati</taxon>
        <taxon>Actinomycetota</taxon>
        <taxon>Actinomycetes</taxon>
        <taxon>Micrococcales</taxon>
        <taxon>Microbacteriaceae</taxon>
        <taxon>Paramicrobacterium</taxon>
    </lineage>
</organism>
<feature type="domain" description="Stress-response A/B barrel" evidence="1">
    <location>
        <begin position="3"/>
        <end position="98"/>
    </location>
</feature>
<dbReference type="EMBL" id="PDJE01000001">
    <property type="protein sequence ID" value="PFG29420.1"/>
    <property type="molecule type" value="Genomic_DNA"/>
</dbReference>
<dbReference type="SMART" id="SM00886">
    <property type="entry name" value="Dabb"/>
    <property type="match status" value="1"/>
</dbReference>
<dbReference type="Pfam" id="PF07876">
    <property type="entry name" value="Dabb"/>
    <property type="match status" value="1"/>
</dbReference>
<sequence>MAIKHIVMWTLAGDDDAAKADAANEIAARLEALVGRIAGIQSLEVTRNAAFDDVNYDLALISVHDDVAALKAYQVHPEHAEVAAYIRSVVAQRASIDLEA</sequence>
<evidence type="ECO:0000259" key="1">
    <source>
        <dbReference type="PROSITE" id="PS51502"/>
    </source>
</evidence>
<keyword evidence="3" id="KW-1185">Reference proteome</keyword>
<dbReference type="SUPFAM" id="SSF54909">
    <property type="entry name" value="Dimeric alpha+beta barrel"/>
    <property type="match status" value="1"/>
</dbReference>
<dbReference type="PROSITE" id="PS51502">
    <property type="entry name" value="S_R_A_B_BARREL"/>
    <property type="match status" value="1"/>
</dbReference>
<proteinExistence type="predicted"/>